<proteinExistence type="predicted"/>
<dbReference type="Proteomes" id="UP000051735">
    <property type="component" value="Unassembled WGS sequence"/>
</dbReference>
<evidence type="ECO:0000313" key="1">
    <source>
        <dbReference type="EMBL" id="KRM34175.1"/>
    </source>
</evidence>
<protein>
    <submittedName>
        <fullName evidence="1">Marr family transcriptional regulator</fullName>
    </submittedName>
</protein>
<reference evidence="1 2" key="1">
    <citation type="journal article" date="2015" name="Genome Announc.">
        <title>Expanding the biotechnology potential of lactobacilli through comparative genomics of 213 strains and associated genera.</title>
        <authorList>
            <person name="Sun Z."/>
            <person name="Harris H.M."/>
            <person name="McCann A."/>
            <person name="Guo C."/>
            <person name="Argimon S."/>
            <person name="Zhang W."/>
            <person name="Yang X."/>
            <person name="Jeffery I.B."/>
            <person name="Cooney J.C."/>
            <person name="Kagawa T.F."/>
            <person name="Liu W."/>
            <person name="Song Y."/>
            <person name="Salvetti E."/>
            <person name="Wrobel A."/>
            <person name="Rasinkangas P."/>
            <person name="Parkhill J."/>
            <person name="Rea M.C."/>
            <person name="O'Sullivan O."/>
            <person name="Ritari J."/>
            <person name="Douillard F.P."/>
            <person name="Paul Ross R."/>
            <person name="Yang R."/>
            <person name="Briner A.E."/>
            <person name="Felis G.E."/>
            <person name="de Vos W.M."/>
            <person name="Barrangou R."/>
            <person name="Klaenhammer T.R."/>
            <person name="Caufield P.W."/>
            <person name="Cui Y."/>
            <person name="Zhang H."/>
            <person name="O'Toole P.W."/>
        </authorList>
    </citation>
    <scope>NUCLEOTIDE SEQUENCE [LARGE SCALE GENOMIC DNA]</scope>
    <source>
        <strain evidence="1 2">DSM 6629</strain>
    </source>
</reference>
<accession>A0ABR5PTL7</accession>
<keyword evidence="2" id="KW-1185">Reference proteome</keyword>
<dbReference type="EMBL" id="AZGN01000008">
    <property type="protein sequence ID" value="KRM34175.1"/>
    <property type="molecule type" value="Genomic_DNA"/>
</dbReference>
<gene>
    <name evidence="1" type="ORF">FC44_GL000238</name>
</gene>
<sequence length="130" mass="15752">MFFLSRGRKMSEIKLVRIYDHEQPTGYRILIDRMWPRGVSKVKAHLNEWDKEIGPTNELRKWFNHEDEKFPEFKQKYIEELNHNQFTPEFVENVKSQLATEDVLFLYGAKNRKHNQAVVLKEYVEKKLKI</sequence>
<comment type="caution">
    <text evidence="1">The sequence shown here is derived from an EMBL/GenBank/DDBJ whole genome shotgun (WGS) entry which is preliminary data.</text>
</comment>
<dbReference type="PANTHER" id="PTHR36849:SF1">
    <property type="entry name" value="CYTOPLASMIC PROTEIN"/>
    <property type="match status" value="1"/>
</dbReference>
<organism evidence="1 2">
    <name type="scientific">Lactobacillus intestinalis DSM 6629</name>
    <dbReference type="NCBI Taxonomy" id="1423761"/>
    <lineage>
        <taxon>Bacteria</taxon>
        <taxon>Bacillati</taxon>
        <taxon>Bacillota</taxon>
        <taxon>Bacilli</taxon>
        <taxon>Lactobacillales</taxon>
        <taxon>Lactobacillaceae</taxon>
        <taxon>Lactobacillus</taxon>
    </lineage>
</organism>
<dbReference type="PANTHER" id="PTHR36849">
    <property type="entry name" value="CYTOPLASMIC PROTEIN-RELATED"/>
    <property type="match status" value="1"/>
</dbReference>
<evidence type="ECO:0000313" key="2">
    <source>
        <dbReference type="Proteomes" id="UP000051735"/>
    </source>
</evidence>
<dbReference type="InterPro" id="IPR052552">
    <property type="entry name" value="YeaO-like"/>
</dbReference>
<name>A0ABR5PTL7_9LACO</name>
<dbReference type="Pfam" id="PF22752">
    <property type="entry name" value="DUF488-N3i"/>
    <property type="match status" value="1"/>
</dbReference>